<evidence type="ECO:0000256" key="3">
    <source>
        <dbReference type="ARBA" id="ARBA00022833"/>
    </source>
</evidence>
<dbReference type="Gene3D" id="2.60.40.200">
    <property type="entry name" value="Superoxide dismutase, copper/zinc binding domain"/>
    <property type="match status" value="1"/>
</dbReference>
<dbReference type="GO" id="GO:0005507">
    <property type="term" value="F:copper ion binding"/>
    <property type="evidence" value="ECO:0007669"/>
    <property type="project" value="InterPro"/>
</dbReference>
<keyword evidence="4" id="KW-0049">Antioxidant</keyword>
<reference evidence="9 10" key="1">
    <citation type="journal article" date="2016" name="Mol. Biol. Evol.">
        <title>Comparative Genomics of Early-Diverging Mushroom-Forming Fungi Provides Insights into the Origins of Lignocellulose Decay Capabilities.</title>
        <authorList>
            <person name="Nagy L.G."/>
            <person name="Riley R."/>
            <person name="Tritt A."/>
            <person name="Adam C."/>
            <person name="Daum C."/>
            <person name="Floudas D."/>
            <person name="Sun H."/>
            <person name="Yadav J.S."/>
            <person name="Pangilinan J."/>
            <person name="Larsson K.H."/>
            <person name="Matsuura K."/>
            <person name="Barry K."/>
            <person name="Labutti K."/>
            <person name="Kuo R."/>
            <person name="Ohm R.A."/>
            <person name="Bhattacharya S.S."/>
            <person name="Shirouzu T."/>
            <person name="Yoshinaga Y."/>
            <person name="Martin F.M."/>
            <person name="Grigoriev I.V."/>
            <person name="Hibbett D.S."/>
        </authorList>
    </citation>
    <scope>NUCLEOTIDE SEQUENCE [LARGE SCALE GENOMIC DNA]</scope>
    <source>
        <strain evidence="9 10">93-53</strain>
    </source>
</reference>
<dbReference type="InterPro" id="IPR018152">
    <property type="entry name" value="SOD_Cu/Zn_BS"/>
</dbReference>
<dbReference type="InParanoid" id="A0A165FLG2"/>
<dbReference type="PROSITE" id="PS00332">
    <property type="entry name" value="SOD_CU_ZN_2"/>
    <property type="match status" value="1"/>
</dbReference>
<evidence type="ECO:0000256" key="6">
    <source>
        <dbReference type="ARBA" id="ARBA00023008"/>
    </source>
</evidence>
<dbReference type="GO" id="GO:0004784">
    <property type="term" value="F:superoxide dismutase activity"/>
    <property type="evidence" value="ECO:0007669"/>
    <property type="project" value="UniProtKB-EC"/>
</dbReference>
<dbReference type="PRINTS" id="PR00068">
    <property type="entry name" value="CUZNDISMTASE"/>
</dbReference>
<protein>
    <recommendedName>
        <fullName evidence="7">Superoxide dismutase [Cu-Zn]</fullName>
        <ecNumber evidence="7">1.15.1.1</ecNumber>
    </recommendedName>
</protein>
<dbReference type="GeneID" id="63821071"/>
<feature type="domain" description="Superoxide dismutase copper/zinc binding" evidence="8">
    <location>
        <begin position="57"/>
        <end position="193"/>
    </location>
</feature>
<sequence length="205" mass="21265">MDTYQRTWQNKQPLVFTALGTLAAAFLFWVAFLRPAPVPAVPVITKAVAVLKGDSGVSGTVTFAQTVPTAAVTVTGELRGLDPRAERGFHIHTSGDLSAGCVSAGAHYNPLGKKHGAPSADERHVGDLGNVLSDAQGAVQISMEDRLISLNGPLSIVGRAVVLHAGTDDLGKGGNEDSLQTGNAGGRVACGVIGRPRFLSARSRF</sequence>
<dbReference type="FunCoup" id="A0A165FLG2">
    <property type="interactions" value="203"/>
</dbReference>
<gene>
    <name evidence="9" type="ORF">LAESUDRAFT_647175</name>
</gene>
<keyword evidence="5 7" id="KW-0560">Oxidoreductase</keyword>
<dbReference type="Proteomes" id="UP000076871">
    <property type="component" value="Unassembled WGS sequence"/>
</dbReference>
<evidence type="ECO:0000313" key="10">
    <source>
        <dbReference type="Proteomes" id="UP000076871"/>
    </source>
</evidence>
<keyword evidence="2 7" id="KW-0479">Metal-binding</keyword>
<dbReference type="AlphaFoldDB" id="A0A165FLG2"/>
<keyword evidence="3 7" id="KW-0862">Zinc</keyword>
<comment type="function">
    <text evidence="7">Destroys radicals which are normally produced within the cells and which are toxic to biological systems.</text>
</comment>
<keyword evidence="6 7" id="KW-0186">Copper</keyword>
<comment type="catalytic activity">
    <reaction evidence="7">
        <text>2 superoxide + 2 H(+) = H2O2 + O2</text>
        <dbReference type="Rhea" id="RHEA:20696"/>
        <dbReference type="ChEBI" id="CHEBI:15378"/>
        <dbReference type="ChEBI" id="CHEBI:15379"/>
        <dbReference type="ChEBI" id="CHEBI:16240"/>
        <dbReference type="ChEBI" id="CHEBI:18421"/>
        <dbReference type="EC" id="1.15.1.1"/>
    </reaction>
</comment>
<comment type="cofactor">
    <cofactor evidence="7">
        <name>Zn(2+)</name>
        <dbReference type="ChEBI" id="CHEBI:29105"/>
    </cofactor>
    <text evidence="7">Binds 1 zinc ion per subunit.</text>
</comment>
<evidence type="ECO:0000259" key="8">
    <source>
        <dbReference type="Pfam" id="PF00080"/>
    </source>
</evidence>
<organism evidence="9 10">
    <name type="scientific">Laetiporus sulphureus 93-53</name>
    <dbReference type="NCBI Taxonomy" id="1314785"/>
    <lineage>
        <taxon>Eukaryota</taxon>
        <taxon>Fungi</taxon>
        <taxon>Dikarya</taxon>
        <taxon>Basidiomycota</taxon>
        <taxon>Agaricomycotina</taxon>
        <taxon>Agaricomycetes</taxon>
        <taxon>Polyporales</taxon>
        <taxon>Laetiporus</taxon>
    </lineage>
</organism>
<name>A0A165FLG2_9APHY</name>
<proteinExistence type="inferred from homology"/>
<dbReference type="PROSITE" id="PS00087">
    <property type="entry name" value="SOD_CU_ZN_1"/>
    <property type="match status" value="1"/>
</dbReference>
<dbReference type="InterPro" id="IPR024134">
    <property type="entry name" value="SOD_Cu/Zn_/chaperone"/>
</dbReference>
<dbReference type="FunFam" id="2.60.40.200:FF:000001">
    <property type="entry name" value="Superoxide dismutase [Cu-Zn]"/>
    <property type="match status" value="1"/>
</dbReference>
<dbReference type="Pfam" id="PF00080">
    <property type="entry name" value="Sod_Cu"/>
    <property type="match status" value="1"/>
</dbReference>
<evidence type="ECO:0000256" key="7">
    <source>
        <dbReference type="RuleBase" id="RU000393"/>
    </source>
</evidence>
<dbReference type="STRING" id="1314785.A0A165FLG2"/>
<dbReference type="CDD" id="cd00305">
    <property type="entry name" value="Cu-Zn_Superoxide_Dismutase"/>
    <property type="match status" value="1"/>
</dbReference>
<evidence type="ECO:0000256" key="4">
    <source>
        <dbReference type="ARBA" id="ARBA00022862"/>
    </source>
</evidence>
<dbReference type="RefSeq" id="XP_040766887.1">
    <property type="nucleotide sequence ID" value="XM_040904041.1"/>
</dbReference>
<evidence type="ECO:0000256" key="2">
    <source>
        <dbReference type="ARBA" id="ARBA00022723"/>
    </source>
</evidence>
<comment type="cofactor">
    <cofactor evidence="7">
        <name>Cu cation</name>
        <dbReference type="ChEBI" id="CHEBI:23378"/>
    </cofactor>
    <text evidence="7">Binds 1 copper ion per subunit.</text>
</comment>
<dbReference type="EMBL" id="KV427612">
    <property type="protein sequence ID" value="KZT09147.1"/>
    <property type="molecule type" value="Genomic_DNA"/>
</dbReference>
<dbReference type="InterPro" id="IPR001424">
    <property type="entry name" value="SOD_Cu_Zn_dom"/>
</dbReference>
<evidence type="ECO:0000256" key="5">
    <source>
        <dbReference type="ARBA" id="ARBA00023002"/>
    </source>
</evidence>
<keyword evidence="10" id="KW-1185">Reference proteome</keyword>
<dbReference type="InterPro" id="IPR036423">
    <property type="entry name" value="SOD-like_Cu/Zn_dom_sf"/>
</dbReference>
<dbReference type="OrthoDB" id="2015551at2759"/>
<dbReference type="PANTHER" id="PTHR10003">
    <property type="entry name" value="SUPEROXIDE DISMUTASE CU-ZN -RELATED"/>
    <property type="match status" value="1"/>
</dbReference>
<evidence type="ECO:0000313" key="9">
    <source>
        <dbReference type="EMBL" id="KZT09147.1"/>
    </source>
</evidence>
<dbReference type="EC" id="1.15.1.1" evidence="7"/>
<accession>A0A165FLG2</accession>
<evidence type="ECO:0000256" key="1">
    <source>
        <dbReference type="ARBA" id="ARBA00010457"/>
    </source>
</evidence>
<comment type="similarity">
    <text evidence="1 7">Belongs to the Cu-Zn superoxide dismutase family.</text>
</comment>
<dbReference type="SUPFAM" id="SSF49329">
    <property type="entry name" value="Cu,Zn superoxide dismutase-like"/>
    <property type="match status" value="1"/>
</dbReference>